<gene>
    <name evidence="1" type="ORF">L5014_07320</name>
</gene>
<sequence>MPVQEIDHNLDATLQRSNALFQRLDADLVPAARSSLDAAREAFRAADETLDQASPLQSDARQALTELRGMLASLNALADFLERHPEAFIWGKRRD</sequence>
<keyword evidence="2" id="KW-1185">Reference proteome</keyword>
<accession>A0A9X1RPZ5</accession>
<dbReference type="RefSeq" id="WP_238462919.1">
    <property type="nucleotide sequence ID" value="NZ_JAKLJA010000004.1"/>
</dbReference>
<reference evidence="1" key="1">
    <citation type="submission" date="2022-01" db="EMBL/GenBank/DDBJ databases">
        <title>Genome sequence and assembly of Parabukholderia sp. RG36.</title>
        <authorList>
            <person name="Chhetri G."/>
        </authorList>
    </citation>
    <scope>NUCLEOTIDE SEQUENCE</scope>
    <source>
        <strain evidence="1">RG36</strain>
    </source>
</reference>
<organism evidence="1 2">
    <name type="scientific">Paraburkholderia tagetis</name>
    <dbReference type="NCBI Taxonomy" id="2913261"/>
    <lineage>
        <taxon>Bacteria</taxon>
        <taxon>Pseudomonadati</taxon>
        <taxon>Pseudomonadota</taxon>
        <taxon>Betaproteobacteria</taxon>
        <taxon>Burkholderiales</taxon>
        <taxon>Burkholderiaceae</taxon>
        <taxon>Paraburkholderia</taxon>
    </lineage>
</organism>
<proteinExistence type="predicted"/>
<dbReference type="Proteomes" id="UP001139308">
    <property type="component" value="Unassembled WGS sequence"/>
</dbReference>
<dbReference type="AlphaFoldDB" id="A0A9X1RPZ5"/>
<dbReference type="EMBL" id="JAKLJA010000004">
    <property type="protein sequence ID" value="MCG5073173.1"/>
    <property type="molecule type" value="Genomic_DNA"/>
</dbReference>
<evidence type="ECO:0000313" key="1">
    <source>
        <dbReference type="EMBL" id="MCG5073173.1"/>
    </source>
</evidence>
<evidence type="ECO:0000313" key="2">
    <source>
        <dbReference type="Proteomes" id="UP001139308"/>
    </source>
</evidence>
<name>A0A9X1RPZ5_9BURK</name>
<comment type="caution">
    <text evidence="1">The sequence shown here is derived from an EMBL/GenBank/DDBJ whole genome shotgun (WGS) entry which is preliminary data.</text>
</comment>
<protein>
    <submittedName>
        <fullName evidence="1">Uncharacterized protein</fullName>
    </submittedName>
</protein>